<name>B5XHQ3_COXBN</name>
<proteinExistence type="predicted"/>
<protein>
    <submittedName>
        <fullName evidence="1">Hypothetical cytosolic protein</fullName>
    </submittedName>
</protein>
<dbReference type="HOGENOM" id="CLU_3215099_0_0_6"/>
<dbReference type="RefSeq" id="WP_010958383.1">
    <property type="nucleotide sequence ID" value="NC_009727.1"/>
</dbReference>
<evidence type="ECO:0000313" key="2">
    <source>
        <dbReference type="Proteomes" id="UP000008555"/>
    </source>
</evidence>
<organism evidence="1 2">
    <name type="scientific">Coxiella burnetii (strain Dugway 5J108-111)</name>
    <dbReference type="NCBI Taxonomy" id="434922"/>
    <lineage>
        <taxon>Bacteria</taxon>
        <taxon>Pseudomonadati</taxon>
        <taxon>Pseudomonadota</taxon>
        <taxon>Gammaproteobacteria</taxon>
        <taxon>Legionellales</taxon>
        <taxon>Coxiellaceae</taxon>
        <taxon>Coxiella</taxon>
    </lineage>
</organism>
<dbReference type="Proteomes" id="UP000008555">
    <property type="component" value="Chromosome"/>
</dbReference>
<sequence>MKGHRTSFREAICCIIEEYKWRFSQHFNLPVTSAVKALYSFVNS</sequence>
<gene>
    <name evidence="1" type="ORF">CBUD_0302a</name>
</gene>
<reference evidence="1 2" key="1">
    <citation type="journal article" date="2009" name="Infect. Immun.">
        <title>Comparative genomics reveal extensive transposon-mediated genomic plasticity and diversity among potential effector proteins within the genus Coxiella.</title>
        <authorList>
            <person name="Beare P.A."/>
            <person name="Unsworth N."/>
            <person name="Andoh M."/>
            <person name="Voth D.E."/>
            <person name="Omsland A."/>
            <person name="Gilk S.D."/>
            <person name="Williams K.P."/>
            <person name="Sobral B.W."/>
            <person name="Kupko J.J.III."/>
            <person name="Porcella S.F."/>
            <person name="Samuel J.E."/>
            <person name="Heinzen R.A."/>
        </authorList>
    </citation>
    <scope>NUCLEOTIDE SEQUENCE [LARGE SCALE GENOMIC DNA]</scope>
    <source>
        <strain evidence="1 2">Dugway 5J108-111</strain>
    </source>
</reference>
<dbReference type="AlphaFoldDB" id="B5XHQ3"/>
<dbReference type="KEGG" id="cbd:CBUD_0302a"/>
<evidence type="ECO:0000313" key="1">
    <source>
        <dbReference type="EMBL" id="ACI23083.1"/>
    </source>
</evidence>
<dbReference type="EMBL" id="CP000733">
    <property type="protein sequence ID" value="ACI23083.1"/>
    <property type="molecule type" value="Genomic_DNA"/>
</dbReference>
<accession>B5XHQ3</accession>